<comment type="caution">
    <text evidence="1">The sequence shown here is derived from an EMBL/GenBank/DDBJ whole genome shotgun (WGS) entry which is preliminary data.</text>
</comment>
<name>A0A9X2XJP2_9PSED</name>
<dbReference type="AlphaFoldDB" id="A0A9X2XJP2"/>
<sequence>MTQTNQTTAEKNLPSWLHLTEEGFRISLRHPTELSGVLVDTLTLRAPCVRDIRAAQAACNGDEEKREMSLFSSLTQTPEADLMALKLVDYMRLQKGYFRLVQDDEV</sequence>
<dbReference type="RefSeq" id="WP_301622989.1">
    <property type="nucleotide sequence ID" value="NZ_JAOSKY010000014.1"/>
</dbReference>
<keyword evidence="2" id="KW-1185">Reference proteome</keyword>
<accession>A0A9X2XJP2</accession>
<evidence type="ECO:0000313" key="2">
    <source>
        <dbReference type="Proteomes" id="UP001139955"/>
    </source>
</evidence>
<dbReference type="EMBL" id="JAOSKY010000014">
    <property type="protein sequence ID" value="MCU7250330.1"/>
    <property type="molecule type" value="Genomic_DNA"/>
</dbReference>
<organism evidence="1 2">
    <name type="scientific">Pseudomonas koreensis</name>
    <dbReference type="NCBI Taxonomy" id="198620"/>
    <lineage>
        <taxon>Bacteria</taxon>
        <taxon>Pseudomonadati</taxon>
        <taxon>Pseudomonadota</taxon>
        <taxon>Gammaproteobacteria</taxon>
        <taxon>Pseudomonadales</taxon>
        <taxon>Pseudomonadaceae</taxon>
        <taxon>Pseudomonas</taxon>
    </lineage>
</organism>
<proteinExistence type="predicted"/>
<dbReference type="InterPro" id="IPR019289">
    <property type="entry name" value="Phage_tail_E/E"/>
</dbReference>
<gene>
    <name evidence="1" type="ORF">OC940_21165</name>
</gene>
<reference evidence="1" key="1">
    <citation type="submission" date="2022-09" db="EMBL/GenBank/DDBJ databases">
        <authorList>
            <person name="Cesa-Luna C."/>
            <person name="Girard L."/>
            <person name="Lood C."/>
            <person name="Hofte M."/>
            <person name="De Mot R."/>
        </authorList>
    </citation>
    <scope>NUCLEOTIDE SEQUENCE</scope>
    <source>
        <strain evidence="1">B1M3-32</strain>
    </source>
</reference>
<dbReference type="Proteomes" id="UP001139955">
    <property type="component" value="Unassembled WGS sequence"/>
</dbReference>
<reference evidence="1" key="2">
    <citation type="journal article" date="2023" name="mSystems">
        <title>Charting the Lipopeptidome of Nonpathogenic Pseudomonas.</title>
        <authorList>
            <person name="Cesa-Luna C."/>
            <person name="Geudens N."/>
            <person name="Girard L."/>
            <person name="De Roo V."/>
            <person name="Maklad H.R."/>
            <person name="Martins J.C."/>
            <person name="Hofte M."/>
            <person name="De Mot R."/>
        </authorList>
    </citation>
    <scope>NUCLEOTIDE SEQUENCE</scope>
    <source>
        <strain evidence="1">B1M3-32</strain>
    </source>
</reference>
<evidence type="ECO:0000313" key="1">
    <source>
        <dbReference type="EMBL" id="MCU7250330.1"/>
    </source>
</evidence>
<protein>
    <submittedName>
        <fullName evidence="1">Phage tail assembly protein</fullName>
    </submittedName>
</protein>
<dbReference type="Pfam" id="PF10109">
    <property type="entry name" value="Phage_TAC_7"/>
    <property type="match status" value="1"/>
</dbReference>